<keyword evidence="1" id="KW-0808">Transferase</keyword>
<dbReference type="GO" id="GO:0016020">
    <property type="term" value="C:membrane"/>
    <property type="evidence" value="ECO:0007669"/>
    <property type="project" value="InterPro"/>
</dbReference>
<evidence type="ECO:0000256" key="4">
    <source>
        <dbReference type="SAM" id="Coils"/>
    </source>
</evidence>
<keyword evidence="3" id="KW-0902">Two-component regulatory system</keyword>
<dbReference type="RefSeq" id="WP_342743234.1">
    <property type="nucleotide sequence ID" value="NZ_FNOK01000095.1"/>
</dbReference>
<accession>A0A1H3TYS3</accession>
<dbReference type="GO" id="GO:0000155">
    <property type="term" value="F:phosphorelay sensor kinase activity"/>
    <property type="evidence" value="ECO:0007669"/>
    <property type="project" value="InterPro"/>
</dbReference>
<evidence type="ECO:0000313" key="7">
    <source>
        <dbReference type="EMBL" id="SDZ54825.1"/>
    </source>
</evidence>
<evidence type="ECO:0000256" key="3">
    <source>
        <dbReference type="ARBA" id="ARBA00023012"/>
    </source>
</evidence>
<evidence type="ECO:0000313" key="8">
    <source>
        <dbReference type="Proteomes" id="UP000199529"/>
    </source>
</evidence>
<organism evidence="7 8">
    <name type="scientific">Saccharopolyspora shandongensis</name>
    <dbReference type="NCBI Taxonomy" id="418495"/>
    <lineage>
        <taxon>Bacteria</taxon>
        <taxon>Bacillati</taxon>
        <taxon>Actinomycetota</taxon>
        <taxon>Actinomycetes</taxon>
        <taxon>Pseudonocardiales</taxon>
        <taxon>Pseudonocardiaceae</taxon>
        <taxon>Saccharopolyspora</taxon>
    </lineage>
</organism>
<dbReference type="NCBIfam" id="NF047786">
    <property type="entry name" value="his_kin_MadS"/>
    <property type="match status" value="1"/>
</dbReference>
<dbReference type="SUPFAM" id="SSF55781">
    <property type="entry name" value="GAF domain-like"/>
    <property type="match status" value="1"/>
</dbReference>
<keyword evidence="4" id="KW-0175">Coiled coil</keyword>
<dbReference type="Gene3D" id="3.30.450.40">
    <property type="match status" value="1"/>
</dbReference>
<name>A0A1H3TYS3_9PSEU</name>
<evidence type="ECO:0000259" key="5">
    <source>
        <dbReference type="Pfam" id="PF02518"/>
    </source>
</evidence>
<dbReference type="Pfam" id="PF07730">
    <property type="entry name" value="HisKA_3"/>
    <property type="match status" value="1"/>
</dbReference>
<evidence type="ECO:0000259" key="6">
    <source>
        <dbReference type="Pfam" id="PF07730"/>
    </source>
</evidence>
<sequence length="456" mass="49380">MSGGGRVRAGETTLGELTGMRSSKRSFYPEYRRSNERLAVAVQALDEISRAVVRSAEGPRALVEAVVVAAVEHLQAEWVLLAVADGALRGIRPGFLFARNGELIDQEHDLPAEVREQLEVIRKRPWELEPGEAGPGWVRAPMLLGEEPVGGVVGRPGAGVEVTGTDLAVLRVLANQAAVALYNSYLFHTAAQLKGRAEQLNEEASRQAKDLVARDAELQEVQRRLTEAMQRQVIDEERHRIARELHDSVTQAVLSAGMTVEVCRSELAAMGAEVRQVAERLMAARDLTQQAVSQLRSAIYALHRGADEGPGSLPVLLERLSNVHLPTSVDVAVRIEGKPVPLPSEAEHSLLRLTGEALFNTATHSGADRASVHLKYETDRVVLSIADDGTGDPAQLRRTLRAARTNDLNGHHRGLANMAARAEELGGELNIGRAKMGGVLIRLEVPMPPSEGDTDV</sequence>
<dbReference type="Proteomes" id="UP000199529">
    <property type="component" value="Unassembled WGS sequence"/>
</dbReference>
<protein>
    <submittedName>
        <fullName evidence="7">Histidine kinase-, DNA gyrase B-, and HSP90-like ATPase</fullName>
    </submittedName>
</protein>
<keyword evidence="2 7" id="KW-0418">Kinase</keyword>
<feature type="domain" description="Histidine kinase/HSP90-like ATPase" evidence="5">
    <location>
        <begin position="347"/>
        <end position="448"/>
    </location>
</feature>
<dbReference type="InterPro" id="IPR050482">
    <property type="entry name" value="Sensor_HK_TwoCompSys"/>
</dbReference>
<dbReference type="InterPro" id="IPR029016">
    <property type="entry name" value="GAF-like_dom_sf"/>
</dbReference>
<gene>
    <name evidence="7" type="ORF">SAMN05216215_109518</name>
</gene>
<dbReference type="AlphaFoldDB" id="A0A1H3TYS3"/>
<dbReference type="PANTHER" id="PTHR24421">
    <property type="entry name" value="NITRATE/NITRITE SENSOR PROTEIN NARX-RELATED"/>
    <property type="match status" value="1"/>
</dbReference>
<feature type="coiled-coil region" evidence="4">
    <location>
        <begin position="190"/>
        <end position="221"/>
    </location>
</feature>
<dbReference type="EMBL" id="FNOK01000095">
    <property type="protein sequence ID" value="SDZ54825.1"/>
    <property type="molecule type" value="Genomic_DNA"/>
</dbReference>
<dbReference type="GO" id="GO:0046983">
    <property type="term" value="F:protein dimerization activity"/>
    <property type="evidence" value="ECO:0007669"/>
    <property type="project" value="InterPro"/>
</dbReference>
<dbReference type="Gene3D" id="1.20.5.1930">
    <property type="match status" value="1"/>
</dbReference>
<dbReference type="InterPro" id="IPR036890">
    <property type="entry name" value="HATPase_C_sf"/>
</dbReference>
<dbReference type="Gene3D" id="3.30.565.10">
    <property type="entry name" value="Histidine kinase-like ATPase, C-terminal domain"/>
    <property type="match status" value="1"/>
</dbReference>
<dbReference type="CDD" id="cd16917">
    <property type="entry name" value="HATPase_UhpB-NarQ-NarX-like"/>
    <property type="match status" value="1"/>
</dbReference>
<dbReference type="InterPro" id="IPR011712">
    <property type="entry name" value="Sig_transdc_His_kin_sub3_dim/P"/>
</dbReference>
<dbReference type="SUPFAM" id="SSF55874">
    <property type="entry name" value="ATPase domain of HSP90 chaperone/DNA topoisomerase II/histidine kinase"/>
    <property type="match status" value="1"/>
</dbReference>
<dbReference type="STRING" id="418495.SAMN05216215_109518"/>
<dbReference type="InterPro" id="IPR003594">
    <property type="entry name" value="HATPase_dom"/>
</dbReference>
<dbReference type="Pfam" id="PF02518">
    <property type="entry name" value="HATPase_c"/>
    <property type="match status" value="1"/>
</dbReference>
<feature type="domain" description="Signal transduction histidine kinase subgroup 3 dimerisation and phosphoacceptor" evidence="6">
    <location>
        <begin position="237"/>
        <end position="305"/>
    </location>
</feature>
<proteinExistence type="predicted"/>
<evidence type="ECO:0000256" key="1">
    <source>
        <dbReference type="ARBA" id="ARBA00022679"/>
    </source>
</evidence>
<reference evidence="8" key="1">
    <citation type="submission" date="2016-10" db="EMBL/GenBank/DDBJ databases">
        <authorList>
            <person name="Varghese N."/>
            <person name="Submissions S."/>
        </authorList>
    </citation>
    <scope>NUCLEOTIDE SEQUENCE [LARGE SCALE GENOMIC DNA]</scope>
    <source>
        <strain evidence="8">CGMCC 4.3530</strain>
    </source>
</reference>
<keyword evidence="8" id="KW-1185">Reference proteome</keyword>
<evidence type="ECO:0000256" key="2">
    <source>
        <dbReference type="ARBA" id="ARBA00022777"/>
    </source>
</evidence>